<feature type="transmembrane region" description="Helical" evidence="1">
    <location>
        <begin position="109"/>
        <end position="128"/>
    </location>
</feature>
<sequence length="464" mass="53627">MREKYMKIRERFSLLILMGYIFFSITLLFIPLGVEDLFLILSYFTLFFFVFFFLNYLFPFFNLRLSGKIILGYLFFAYVVKLLYVLAFTERVKAFNQLSVDIVLDNLTVLLPEILLPTLGLVVVIWVFSSVSDKKSYSSCNFDIKMNKLFVFIFIVILAKFFIHNYLSWGVPGVEPKNVIPGITGLLTFFVRFPLFCIVNVYFIISIYKKSRCYSFLSIMLILFYVLIDLLNGSKYSLIYEVFFLMFALYFAYKNSLIRLKSVCLFIIVASFVLPIYKYINYIRFATMDGAGIYQAIEVASINVNEKKVTFLDEFINRINGIEHSLYALNSNLSSSKFDLMSLLTDQMAVAYTESVTGVGGIVNSVGSSQVAVIILNSNFYLDSLLLSICYFSLSFIVLRWMFFCFSKKITSNKIQALSLEVIFSLFYIYFLFGTGNFIFFLKEMLVISASFLLLKLFVINDAK</sequence>
<evidence type="ECO:0000256" key="1">
    <source>
        <dbReference type="SAM" id="Phobius"/>
    </source>
</evidence>
<organism evidence="2 3">
    <name type="scientific">Pseudoalteromonas lipolytica</name>
    <dbReference type="NCBI Taxonomy" id="570156"/>
    <lineage>
        <taxon>Bacteria</taxon>
        <taxon>Pseudomonadati</taxon>
        <taxon>Pseudomonadota</taxon>
        <taxon>Gammaproteobacteria</taxon>
        <taxon>Alteromonadales</taxon>
        <taxon>Pseudoalteromonadaceae</taxon>
        <taxon>Pseudoalteromonas</taxon>
    </lineage>
</organism>
<evidence type="ECO:0000313" key="3">
    <source>
        <dbReference type="Proteomes" id="UP001377972"/>
    </source>
</evidence>
<dbReference type="Proteomes" id="UP001377972">
    <property type="component" value="Unassembled WGS sequence"/>
</dbReference>
<accession>A0ABU8SVT1</accession>
<keyword evidence="1" id="KW-0472">Membrane</keyword>
<feature type="transmembrane region" description="Helical" evidence="1">
    <location>
        <begin position="260"/>
        <end position="280"/>
    </location>
</feature>
<name>A0ABU8SVT1_9GAMM</name>
<feature type="transmembrane region" description="Helical" evidence="1">
    <location>
        <begin position="385"/>
        <end position="403"/>
    </location>
</feature>
<keyword evidence="1" id="KW-0812">Transmembrane</keyword>
<keyword evidence="2" id="KW-0436">Ligase</keyword>
<feature type="transmembrane region" description="Helical" evidence="1">
    <location>
        <begin position="212"/>
        <end position="231"/>
    </location>
</feature>
<feature type="transmembrane region" description="Helical" evidence="1">
    <location>
        <begin position="179"/>
        <end position="205"/>
    </location>
</feature>
<dbReference type="EMBL" id="JAQPZS010000011">
    <property type="protein sequence ID" value="MEJ6496947.1"/>
    <property type="molecule type" value="Genomic_DNA"/>
</dbReference>
<feature type="transmembrane region" description="Helical" evidence="1">
    <location>
        <begin position="149"/>
        <end position="167"/>
    </location>
</feature>
<proteinExistence type="predicted"/>
<feature type="transmembrane region" description="Helical" evidence="1">
    <location>
        <begin position="415"/>
        <end position="433"/>
    </location>
</feature>
<feature type="transmembrane region" description="Helical" evidence="1">
    <location>
        <begin position="12"/>
        <end position="32"/>
    </location>
</feature>
<dbReference type="GO" id="GO:0016874">
    <property type="term" value="F:ligase activity"/>
    <property type="evidence" value="ECO:0007669"/>
    <property type="project" value="UniProtKB-KW"/>
</dbReference>
<keyword evidence="1" id="KW-1133">Transmembrane helix</keyword>
<keyword evidence="3" id="KW-1185">Reference proteome</keyword>
<feature type="transmembrane region" description="Helical" evidence="1">
    <location>
        <begin position="70"/>
        <end position="89"/>
    </location>
</feature>
<evidence type="ECO:0000313" key="2">
    <source>
        <dbReference type="EMBL" id="MEJ6496947.1"/>
    </source>
</evidence>
<feature type="transmembrane region" description="Helical" evidence="1">
    <location>
        <begin position="439"/>
        <end position="459"/>
    </location>
</feature>
<gene>
    <name evidence="2" type="ORF">PQI24_12935</name>
</gene>
<feature type="transmembrane region" description="Helical" evidence="1">
    <location>
        <begin position="38"/>
        <end position="58"/>
    </location>
</feature>
<dbReference type="RefSeq" id="WP_339981092.1">
    <property type="nucleotide sequence ID" value="NZ_JAQPZS010000011.1"/>
</dbReference>
<reference evidence="2 3" key="1">
    <citation type="submission" date="2023-01" db="EMBL/GenBank/DDBJ databases">
        <title>Trichodesmium-associated heterotrophic epibiont bacteria.</title>
        <authorList>
            <person name="Cleveland C.S."/>
            <person name="Webb E.A."/>
        </authorList>
    </citation>
    <scope>NUCLEOTIDE SEQUENCE [LARGE SCALE GENOMIC DNA]</scope>
    <source>
        <strain evidence="2 3">USCH2</strain>
    </source>
</reference>
<protein>
    <submittedName>
        <fullName evidence="2">O-antigen ligase</fullName>
    </submittedName>
</protein>
<comment type="caution">
    <text evidence="2">The sequence shown here is derived from an EMBL/GenBank/DDBJ whole genome shotgun (WGS) entry which is preliminary data.</text>
</comment>
<feature type="transmembrane region" description="Helical" evidence="1">
    <location>
        <begin position="237"/>
        <end position="253"/>
    </location>
</feature>